<dbReference type="PRINTS" id="PR00765">
    <property type="entry name" value="CRBOXYPTASEA"/>
</dbReference>
<dbReference type="AlphaFoldDB" id="A0A7I8VPR7"/>
<dbReference type="Pfam" id="PF00246">
    <property type="entry name" value="Peptidase_M14"/>
    <property type="match status" value="1"/>
</dbReference>
<comment type="caution">
    <text evidence="16">The sequence shown here is derived from an EMBL/GenBank/DDBJ whole genome shotgun (WGS) entry which is preliminary data.</text>
</comment>
<evidence type="ECO:0000256" key="11">
    <source>
        <dbReference type="ARBA" id="ARBA00023157"/>
    </source>
</evidence>
<keyword evidence="6" id="KW-0645">Protease</keyword>
<dbReference type="OrthoDB" id="3626597at2759"/>
<evidence type="ECO:0000256" key="1">
    <source>
        <dbReference type="ARBA" id="ARBA00001947"/>
    </source>
</evidence>
<dbReference type="SMART" id="SM00631">
    <property type="entry name" value="Zn_pept"/>
    <property type="match status" value="1"/>
</dbReference>
<evidence type="ECO:0000256" key="9">
    <source>
        <dbReference type="ARBA" id="ARBA00022833"/>
    </source>
</evidence>
<evidence type="ECO:0000256" key="4">
    <source>
        <dbReference type="ARBA" id="ARBA00022525"/>
    </source>
</evidence>
<evidence type="ECO:0000256" key="14">
    <source>
        <dbReference type="SAM" id="SignalP"/>
    </source>
</evidence>
<comment type="similarity">
    <text evidence="3 13">Belongs to the peptidase M14 family.</text>
</comment>
<evidence type="ECO:0000256" key="6">
    <source>
        <dbReference type="ARBA" id="ARBA00022670"/>
    </source>
</evidence>
<evidence type="ECO:0000256" key="10">
    <source>
        <dbReference type="ARBA" id="ARBA00023049"/>
    </source>
</evidence>
<dbReference type="FunFam" id="3.40.630.10:FF:000040">
    <property type="entry name" value="zinc carboxypeptidase"/>
    <property type="match status" value="1"/>
</dbReference>
<dbReference type="Gene3D" id="3.40.630.10">
    <property type="entry name" value="Zn peptidases"/>
    <property type="match status" value="1"/>
</dbReference>
<accession>A0A7I8VPR7</accession>
<comment type="subcellular location">
    <subcellularLocation>
        <location evidence="2">Secreted</location>
    </subcellularLocation>
</comment>
<feature type="chain" id="PRO_5029786448" evidence="14">
    <location>
        <begin position="22"/>
        <end position="350"/>
    </location>
</feature>
<dbReference type="SUPFAM" id="SSF53187">
    <property type="entry name" value="Zn-dependent exopeptidases"/>
    <property type="match status" value="1"/>
</dbReference>
<comment type="function">
    <text evidence="12">Involved in the digestion of the blood meal.</text>
</comment>
<dbReference type="GO" id="GO:0008270">
    <property type="term" value="F:zinc ion binding"/>
    <property type="evidence" value="ECO:0007669"/>
    <property type="project" value="InterPro"/>
</dbReference>
<dbReference type="GO" id="GO:0006508">
    <property type="term" value="P:proteolysis"/>
    <property type="evidence" value="ECO:0007669"/>
    <property type="project" value="UniProtKB-KW"/>
</dbReference>
<evidence type="ECO:0000259" key="15">
    <source>
        <dbReference type="PROSITE" id="PS52035"/>
    </source>
</evidence>
<keyword evidence="9" id="KW-0862">Zinc</keyword>
<keyword evidence="11" id="KW-1015">Disulfide bond</keyword>
<keyword evidence="8" id="KW-0378">Hydrolase</keyword>
<protein>
    <submittedName>
        <fullName evidence="16">DgyrCDS6975</fullName>
    </submittedName>
</protein>
<evidence type="ECO:0000256" key="8">
    <source>
        <dbReference type="ARBA" id="ARBA00022801"/>
    </source>
</evidence>
<sequence length="350" mass="40377">MERQLPLIVAFFSLLLTTCSAIPDELEKWLDKQNIEDHDFSKYLNYRDTMEFLQTRLERCHQVSETLCRIQTIGKSYEGRDLKVFNIGNEPGKIKRSIWIDAGIHAREWISHATALFIIDRLVDEFGNDPEIDDMIRTYDWYILPIVNPDGYEFTWTNDRLWRKTRKPNPGSPCVGVDANRNFGFNWNSVGSSNDPCSPIYAGPSPWSEPEAKAIKDFMEQSTFNWILFITLHSKGQLWMAPWGYTTERPDNYDKLMEVGQLAIKAIKETHGKDYRLGSASEILYLSSGTSRDWAAGSANIPYVYTIELRDKGEFGWELPPEQIRPTGEEIWNAVKAVYKKIKSDNPSLI</sequence>
<evidence type="ECO:0000256" key="13">
    <source>
        <dbReference type="PROSITE-ProRule" id="PRU01379"/>
    </source>
</evidence>
<organism evidence="16 17">
    <name type="scientific">Dimorphilus gyrociliatus</name>
    <dbReference type="NCBI Taxonomy" id="2664684"/>
    <lineage>
        <taxon>Eukaryota</taxon>
        <taxon>Metazoa</taxon>
        <taxon>Spiralia</taxon>
        <taxon>Lophotrochozoa</taxon>
        <taxon>Annelida</taxon>
        <taxon>Polychaeta</taxon>
        <taxon>Polychaeta incertae sedis</taxon>
        <taxon>Dinophilidae</taxon>
        <taxon>Dimorphilus</taxon>
    </lineage>
</organism>
<dbReference type="InterPro" id="IPR000834">
    <property type="entry name" value="Peptidase_M14"/>
</dbReference>
<dbReference type="Proteomes" id="UP000549394">
    <property type="component" value="Unassembled WGS sequence"/>
</dbReference>
<reference evidence="16 17" key="1">
    <citation type="submission" date="2020-08" db="EMBL/GenBank/DDBJ databases">
        <authorList>
            <person name="Hejnol A."/>
        </authorList>
    </citation>
    <scope>NUCLEOTIDE SEQUENCE [LARGE SCALE GENOMIC DNA]</scope>
</reference>
<feature type="signal peptide" evidence="14">
    <location>
        <begin position="1"/>
        <end position="21"/>
    </location>
</feature>
<evidence type="ECO:0000256" key="12">
    <source>
        <dbReference type="ARBA" id="ARBA00057299"/>
    </source>
</evidence>
<name>A0A7I8VPR7_9ANNE</name>
<dbReference type="GO" id="GO:0005615">
    <property type="term" value="C:extracellular space"/>
    <property type="evidence" value="ECO:0007669"/>
    <property type="project" value="TreeGrafter"/>
</dbReference>
<evidence type="ECO:0000256" key="3">
    <source>
        <dbReference type="ARBA" id="ARBA00005988"/>
    </source>
</evidence>
<dbReference type="PANTHER" id="PTHR11705:SF91">
    <property type="entry name" value="FI01817P-RELATED"/>
    <property type="match status" value="1"/>
</dbReference>
<keyword evidence="5" id="KW-0121">Carboxypeptidase</keyword>
<evidence type="ECO:0000256" key="5">
    <source>
        <dbReference type="ARBA" id="ARBA00022645"/>
    </source>
</evidence>
<dbReference type="GO" id="GO:0004181">
    <property type="term" value="F:metallocarboxypeptidase activity"/>
    <property type="evidence" value="ECO:0007669"/>
    <property type="project" value="InterPro"/>
</dbReference>
<proteinExistence type="inferred from homology"/>
<dbReference type="PANTHER" id="PTHR11705">
    <property type="entry name" value="PROTEASE FAMILY M14 CARBOXYPEPTIDASE A,B"/>
    <property type="match status" value="1"/>
</dbReference>
<dbReference type="CDD" id="cd03860">
    <property type="entry name" value="M14_CP_A-B_like"/>
    <property type="match status" value="1"/>
</dbReference>
<keyword evidence="10" id="KW-0482">Metalloprotease</keyword>
<evidence type="ECO:0000313" key="16">
    <source>
        <dbReference type="EMBL" id="CAD5118253.1"/>
    </source>
</evidence>
<dbReference type="PROSITE" id="PS52035">
    <property type="entry name" value="PEPTIDASE_M14"/>
    <property type="match status" value="1"/>
</dbReference>
<evidence type="ECO:0000256" key="7">
    <source>
        <dbReference type="ARBA" id="ARBA00022723"/>
    </source>
</evidence>
<evidence type="ECO:0000313" key="17">
    <source>
        <dbReference type="Proteomes" id="UP000549394"/>
    </source>
</evidence>
<comment type="cofactor">
    <cofactor evidence="1">
        <name>Zn(2+)</name>
        <dbReference type="ChEBI" id="CHEBI:29105"/>
    </cofactor>
</comment>
<dbReference type="EMBL" id="CAJFCJ010000008">
    <property type="protein sequence ID" value="CAD5118253.1"/>
    <property type="molecule type" value="Genomic_DNA"/>
</dbReference>
<feature type="domain" description="Peptidase M14" evidence="15">
    <location>
        <begin position="42"/>
        <end position="342"/>
    </location>
</feature>
<feature type="active site" description="Proton donor/acceptor" evidence="13">
    <location>
        <position position="308"/>
    </location>
</feature>
<evidence type="ECO:0000256" key="2">
    <source>
        <dbReference type="ARBA" id="ARBA00004613"/>
    </source>
</evidence>
<keyword evidence="14" id="KW-0732">Signal</keyword>
<keyword evidence="7" id="KW-0479">Metal-binding</keyword>
<keyword evidence="4" id="KW-0964">Secreted</keyword>
<keyword evidence="17" id="KW-1185">Reference proteome</keyword>
<gene>
    <name evidence="16" type="ORF">DGYR_LOCUS6659</name>
</gene>